<sequence length="277" mass="30102">MLNSLKTYYRLKRSDFLSQLRLKILGPNVTGLMIKSQNGTIVVDPEDVGVGWELAKNGVYGQDLLDALLPLIGPESKVLVAGAHVGSLAIPLAKVAAEVTAFEANPNTYRYLELNRQLNQSNNLTLIPLALGSSSGTLQFLLSRVNSGGSKRLPKQAHIAYYSDKPEVVDVAMTAADETLPDATFDLIIMDIEGSEADALKGMPNLLSRAKYLFIEYLPHHLDLVAGVTDEEFVALLSPHFFTAKHHGSDLTGQSPNLLPFFKSLRELGGGDVLMTK</sequence>
<dbReference type="EMBL" id="VAUV01000007">
    <property type="protein sequence ID" value="TLD70896.1"/>
    <property type="molecule type" value="Genomic_DNA"/>
</dbReference>
<reference evidence="2 3" key="1">
    <citation type="submission" date="2019-05" db="EMBL/GenBank/DDBJ databases">
        <title>Verrucobacter flavum gen. nov., sp. nov. a new member of the family Verrucomicrobiaceae.</title>
        <authorList>
            <person name="Szuroczki S."/>
            <person name="Abbaszade G."/>
            <person name="Szabo A."/>
            <person name="Felfoldi T."/>
            <person name="Schumann P."/>
            <person name="Boka K."/>
            <person name="Keki Z."/>
            <person name="Toumi M."/>
            <person name="Toth E."/>
        </authorList>
    </citation>
    <scope>NUCLEOTIDE SEQUENCE [LARGE SCALE GENOMIC DNA]</scope>
    <source>
        <strain evidence="2 3">MG-N-17</strain>
    </source>
</reference>
<keyword evidence="2" id="KW-0489">Methyltransferase</keyword>
<comment type="caution">
    <text evidence="2">The sequence shown here is derived from an EMBL/GenBank/DDBJ whole genome shotgun (WGS) entry which is preliminary data.</text>
</comment>
<dbReference type="GO" id="GO:0032259">
    <property type="term" value="P:methylation"/>
    <property type="evidence" value="ECO:0007669"/>
    <property type="project" value="UniProtKB-KW"/>
</dbReference>
<evidence type="ECO:0000313" key="3">
    <source>
        <dbReference type="Proteomes" id="UP000306196"/>
    </source>
</evidence>
<dbReference type="PANTHER" id="PTHR34203">
    <property type="entry name" value="METHYLTRANSFERASE, FKBM FAMILY PROTEIN"/>
    <property type="match status" value="1"/>
</dbReference>
<keyword evidence="2" id="KW-0808">Transferase</keyword>
<dbReference type="Proteomes" id="UP000306196">
    <property type="component" value="Unassembled WGS sequence"/>
</dbReference>
<dbReference type="SUPFAM" id="SSF53335">
    <property type="entry name" value="S-adenosyl-L-methionine-dependent methyltransferases"/>
    <property type="match status" value="1"/>
</dbReference>
<dbReference type="Pfam" id="PF05050">
    <property type="entry name" value="Methyltransf_21"/>
    <property type="match status" value="1"/>
</dbReference>
<dbReference type="NCBIfam" id="TIGR01444">
    <property type="entry name" value="fkbM_fam"/>
    <property type="match status" value="1"/>
</dbReference>
<evidence type="ECO:0000313" key="2">
    <source>
        <dbReference type="EMBL" id="TLD70896.1"/>
    </source>
</evidence>
<keyword evidence="3" id="KW-1185">Reference proteome</keyword>
<feature type="domain" description="Methyltransferase FkbM" evidence="1">
    <location>
        <begin position="82"/>
        <end position="221"/>
    </location>
</feature>
<proteinExistence type="predicted"/>
<dbReference type="RefSeq" id="WP_138086366.1">
    <property type="nucleotide sequence ID" value="NZ_VAUV01000007.1"/>
</dbReference>
<dbReference type="PANTHER" id="PTHR34203:SF15">
    <property type="entry name" value="SLL1173 PROTEIN"/>
    <property type="match status" value="1"/>
</dbReference>
<dbReference type="Gene3D" id="3.40.50.150">
    <property type="entry name" value="Vaccinia Virus protein VP39"/>
    <property type="match status" value="1"/>
</dbReference>
<organism evidence="2 3">
    <name type="scientific">Phragmitibacter flavus</name>
    <dbReference type="NCBI Taxonomy" id="2576071"/>
    <lineage>
        <taxon>Bacteria</taxon>
        <taxon>Pseudomonadati</taxon>
        <taxon>Verrucomicrobiota</taxon>
        <taxon>Verrucomicrobiia</taxon>
        <taxon>Verrucomicrobiales</taxon>
        <taxon>Verrucomicrobiaceae</taxon>
        <taxon>Phragmitibacter</taxon>
    </lineage>
</organism>
<protein>
    <submittedName>
        <fullName evidence="2">FkbM family methyltransferase</fullName>
    </submittedName>
</protein>
<dbReference type="InterPro" id="IPR029063">
    <property type="entry name" value="SAM-dependent_MTases_sf"/>
</dbReference>
<dbReference type="AlphaFoldDB" id="A0A5R8KF14"/>
<gene>
    <name evidence="2" type="ORF">FEM03_11365</name>
</gene>
<accession>A0A5R8KF14</accession>
<dbReference type="GO" id="GO:0008168">
    <property type="term" value="F:methyltransferase activity"/>
    <property type="evidence" value="ECO:0007669"/>
    <property type="project" value="UniProtKB-KW"/>
</dbReference>
<dbReference type="OrthoDB" id="261740at2"/>
<evidence type="ECO:0000259" key="1">
    <source>
        <dbReference type="Pfam" id="PF05050"/>
    </source>
</evidence>
<dbReference type="InterPro" id="IPR052514">
    <property type="entry name" value="SAM-dependent_MTase"/>
</dbReference>
<dbReference type="InterPro" id="IPR006342">
    <property type="entry name" value="FkbM_mtfrase"/>
</dbReference>
<name>A0A5R8KF14_9BACT</name>